<gene>
    <name evidence="1" type="ORF">SAMN04487819_1079</name>
</gene>
<proteinExistence type="predicted"/>
<keyword evidence="2" id="KW-1185">Reference proteome</keyword>
<dbReference type="RefSeq" id="WP_139219517.1">
    <property type="nucleotide sequence ID" value="NZ_FOMZ01000007.1"/>
</dbReference>
<sequence length="68" mass="7589">MREPVLVRCNTVEHDGTESLQLSVEGGRLTIITPTVYNRTRWSAEQVRQLRDTLTRLLGQLPGGGGVR</sequence>
<organism evidence="1 2">
    <name type="scientific">Actinopolyspora alba</name>
    <dbReference type="NCBI Taxonomy" id="673379"/>
    <lineage>
        <taxon>Bacteria</taxon>
        <taxon>Bacillati</taxon>
        <taxon>Actinomycetota</taxon>
        <taxon>Actinomycetes</taxon>
        <taxon>Actinopolysporales</taxon>
        <taxon>Actinopolysporaceae</taxon>
        <taxon>Actinopolyspora</taxon>
        <taxon>Actinopolyspora alba group</taxon>
    </lineage>
</organism>
<evidence type="ECO:0000313" key="1">
    <source>
        <dbReference type="EMBL" id="SFE04333.1"/>
    </source>
</evidence>
<evidence type="ECO:0000313" key="2">
    <source>
        <dbReference type="Proteomes" id="UP000198716"/>
    </source>
</evidence>
<dbReference type="Proteomes" id="UP000198716">
    <property type="component" value="Unassembled WGS sequence"/>
</dbReference>
<reference evidence="2" key="1">
    <citation type="submission" date="2016-10" db="EMBL/GenBank/DDBJ databases">
        <authorList>
            <person name="Varghese N."/>
            <person name="Submissions S."/>
        </authorList>
    </citation>
    <scope>NUCLEOTIDE SEQUENCE [LARGE SCALE GENOMIC DNA]</scope>
    <source>
        <strain evidence="2">DSM 45004</strain>
    </source>
</reference>
<name>A0A1I1XF19_9ACTN</name>
<dbReference type="EMBL" id="FOMZ01000007">
    <property type="protein sequence ID" value="SFE04333.1"/>
    <property type="molecule type" value="Genomic_DNA"/>
</dbReference>
<accession>A0A1I1XF19</accession>
<dbReference type="AlphaFoldDB" id="A0A1I1XF19"/>
<protein>
    <submittedName>
        <fullName evidence="1">Uncharacterized protein</fullName>
    </submittedName>
</protein>